<reference evidence="2" key="2">
    <citation type="journal article" date="2022" name="Proc. Natl. Acad. Sci. U.S.A.">
        <title>Diploid-dominant life cycles characterize the early evolution of Fungi.</title>
        <authorList>
            <person name="Amses K.R."/>
            <person name="Simmons D.R."/>
            <person name="Longcore J.E."/>
            <person name="Mondo S.J."/>
            <person name="Seto K."/>
            <person name="Jeronimo G.H."/>
            <person name="Bonds A.E."/>
            <person name="Quandt C.A."/>
            <person name="Davis W.J."/>
            <person name="Chang Y."/>
            <person name="Federici B.A."/>
            <person name="Kuo A."/>
            <person name="LaButti K."/>
            <person name="Pangilinan J."/>
            <person name="Andreopoulos W."/>
            <person name="Tritt A."/>
            <person name="Riley R."/>
            <person name="Hundley H."/>
            <person name="Johnson J."/>
            <person name="Lipzen A."/>
            <person name="Barry K."/>
            <person name="Lang B.F."/>
            <person name="Cuomo C.A."/>
            <person name="Buchler N.E."/>
            <person name="Grigoriev I.V."/>
            <person name="Spatafora J.W."/>
            <person name="Stajich J.E."/>
            <person name="James T.Y."/>
        </authorList>
    </citation>
    <scope>NUCLEOTIDE SEQUENCE</scope>
    <source>
        <strain evidence="2">AG</strain>
    </source>
</reference>
<evidence type="ECO:0000313" key="2">
    <source>
        <dbReference type="EMBL" id="KAI8582051.1"/>
    </source>
</evidence>
<accession>A0AAD5EDT3</accession>
<dbReference type="AlphaFoldDB" id="A0AAD5EDT3"/>
<proteinExistence type="predicted"/>
<keyword evidence="3" id="KW-1185">Reference proteome</keyword>
<reference evidence="2" key="1">
    <citation type="submission" date="2021-06" db="EMBL/GenBank/DDBJ databases">
        <authorList>
            <consortium name="DOE Joint Genome Institute"/>
            <person name="Mondo S.J."/>
            <person name="Amses K.R."/>
            <person name="Simmons D.R."/>
            <person name="Longcore J.E."/>
            <person name="Seto K."/>
            <person name="Alves G.H."/>
            <person name="Bonds A.E."/>
            <person name="Quandt C.A."/>
            <person name="Davis W.J."/>
            <person name="Chang Y."/>
            <person name="Letcher P.M."/>
            <person name="Powell M.J."/>
            <person name="Kuo A."/>
            <person name="Labutti K."/>
            <person name="Pangilinan J."/>
            <person name="Andreopoulos W."/>
            <person name="Tritt A."/>
            <person name="Riley R."/>
            <person name="Hundley H."/>
            <person name="Johnson J."/>
            <person name="Lipzen A."/>
            <person name="Barry K."/>
            <person name="Berbee M.L."/>
            <person name="Buchler N.E."/>
            <person name="Grigoriev I.V."/>
            <person name="Spatafora J.W."/>
            <person name="Stajich J.E."/>
            <person name="James T.Y."/>
        </authorList>
    </citation>
    <scope>NUCLEOTIDE SEQUENCE</scope>
    <source>
        <strain evidence="2">AG</strain>
    </source>
</reference>
<feature type="chain" id="PRO_5042202390" evidence="1">
    <location>
        <begin position="21"/>
        <end position="59"/>
    </location>
</feature>
<evidence type="ECO:0000256" key="1">
    <source>
        <dbReference type="SAM" id="SignalP"/>
    </source>
</evidence>
<organism evidence="2 3">
    <name type="scientific">Umbelopsis ramanniana AG</name>
    <dbReference type="NCBI Taxonomy" id="1314678"/>
    <lineage>
        <taxon>Eukaryota</taxon>
        <taxon>Fungi</taxon>
        <taxon>Fungi incertae sedis</taxon>
        <taxon>Mucoromycota</taxon>
        <taxon>Mucoromycotina</taxon>
        <taxon>Umbelopsidomycetes</taxon>
        <taxon>Umbelopsidales</taxon>
        <taxon>Umbelopsidaceae</taxon>
        <taxon>Umbelopsis</taxon>
    </lineage>
</organism>
<keyword evidence="1" id="KW-0732">Signal</keyword>
<name>A0AAD5EDT3_UMBRA</name>
<sequence length="59" mass="6114">MHILLPLLVTLFSSFTAVYACGCYGPCSLPPTLPCQGAPGTVNVTACVCDCCPACNRYG</sequence>
<feature type="non-terminal residue" evidence="2">
    <location>
        <position position="1"/>
    </location>
</feature>
<dbReference type="GeneID" id="75912332"/>
<dbReference type="EMBL" id="MU620902">
    <property type="protein sequence ID" value="KAI8582051.1"/>
    <property type="molecule type" value="Genomic_DNA"/>
</dbReference>
<dbReference type="Proteomes" id="UP001206595">
    <property type="component" value="Unassembled WGS sequence"/>
</dbReference>
<dbReference type="RefSeq" id="XP_051447055.1">
    <property type="nucleotide sequence ID" value="XM_051586984.1"/>
</dbReference>
<evidence type="ECO:0000313" key="3">
    <source>
        <dbReference type="Proteomes" id="UP001206595"/>
    </source>
</evidence>
<gene>
    <name evidence="2" type="ORF">K450DRAFT_228801</name>
</gene>
<protein>
    <submittedName>
        <fullName evidence="2">Uncharacterized protein</fullName>
    </submittedName>
</protein>
<feature type="signal peptide" evidence="1">
    <location>
        <begin position="1"/>
        <end position="20"/>
    </location>
</feature>
<comment type="caution">
    <text evidence="2">The sequence shown here is derived from an EMBL/GenBank/DDBJ whole genome shotgun (WGS) entry which is preliminary data.</text>
</comment>